<protein>
    <recommendedName>
        <fullName evidence="7">Fucosyltransferase</fullName>
        <ecNumber evidence="7">2.4.1.-</ecNumber>
    </recommendedName>
</protein>
<organism evidence="9 10">
    <name type="scientific">Meganyctiphanes norvegica</name>
    <name type="common">Northern krill</name>
    <name type="synonym">Thysanopoda norvegica</name>
    <dbReference type="NCBI Taxonomy" id="48144"/>
    <lineage>
        <taxon>Eukaryota</taxon>
        <taxon>Metazoa</taxon>
        <taxon>Ecdysozoa</taxon>
        <taxon>Arthropoda</taxon>
        <taxon>Crustacea</taxon>
        <taxon>Multicrustacea</taxon>
        <taxon>Malacostraca</taxon>
        <taxon>Eumalacostraca</taxon>
        <taxon>Eucarida</taxon>
        <taxon>Euphausiacea</taxon>
        <taxon>Euphausiidae</taxon>
        <taxon>Meganyctiphanes</taxon>
    </lineage>
</organism>
<dbReference type="Proteomes" id="UP001497623">
    <property type="component" value="Unassembled WGS sequence"/>
</dbReference>
<keyword evidence="10" id="KW-1185">Reference proteome</keyword>
<proteinExistence type="inferred from homology"/>
<keyword evidence="5 7" id="KW-0808">Transferase</keyword>
<keyword evidence="4 7" id="KW-0328">Glycosyltransferase</keyword>
<sequence>MKSLMYYKLILFSKYLITIIFELNDCVKTLMVTINLHDPPAYTVPTLFINIEPIGISATANLSLTSLQYMFWMSDSCLCQMATSAQQRFPYTSVTSRCRLNIALKSMPNELIFNIGLYTNIFKCILPNYKENTHLGIFYKIAKISIFRKCQNTSLQGYVFLQTLNHIITFKRRSVVEMIRNLRGIYFIGNIQRYCNTDTAYGHHFWQSLEEVKLMSSIVLYHKSSLHAKFVHMNAINNVFGSFMIHWCITLEYALAYSRRWSHRQFEDVIALILRYLASITGSSRDWVTEKFFRTLGQDVVPVVMGGADYKQLAPPNSYIDALEFSSPKTLADFLKKVSSSPVLYNRYLEWKSYYTVDVGFPYSPMVCGLCEKLHQQRFSKSLVGTKSNLTSWFADAGCQGTWKQFIKNNHVNI</sequence>
<comment type="pathway">
    <text evidence="2">Protein modification; protein glycosylation.</text>
</comment>
<dbReference type="Pfam" id="PF00852">
    <property type="entry name" value="Glyco_transf_10"/>
    <property type="match status" value="1"/>
</dbReference>
<evidence type="ECO:0000313" key="10">
    <source>
        <dbReference type="Proteomes" id="UP001497623"/>
    </source>
</evidence>
<keyword evidence="6 7" id="KW-0333">Golgi apparatus</keyword>
<comment type="similarity">
    <text evidence="3 7">Belongs to the glycosyltransferase 10 family.</text>
</comment>
<evidence type="ECO:0000256" key="4">
    <source>
        <dbReference type="ARBA" id="ARBA00022676"/>
    </source>
</evidence>
<dbReference type="AlphaFoldDB" id="A0AAV2RJS4"/>
<keyword evidence="7" id="KW-0472">Membrane</keyword>
<dbReference type="InterPro" id="IPR038577">
    <property type="entry name" value="GT10-like_C_sf"/>
</dbReference>
<accession>A0AAV2RJS4</accession>
<gene>
    <name evidence="9" type="ORF">MNOR_LOCUS26027</name>
</gene>
<comment type="subcellular location">
    <subcellularLocation>
        <location evidence="1">Golgi apparatus membrane</location>
        <topology evidence="1">Single-pass type II membrane protein</topology>
    </subcellularLocation>
    <subcellularLocation>
        <location evidence="7">Golgi apparatus</location>
        <location evidence="7">Golgi stack membrane</location>
        <topology evidence="7">Single-pass type II membrane protein</topology>
    </subcellularLocation>
</comment>
<comment type="caution">
    <text evidence="9">The sequence shown here is derived from an EMBL/GenBank/DDBJ whole genome shotgun (WGS) entry which is preliminary data.</text>
</comment>
<evidence type="ECO:0000256" key="7">
    <source>
        <dbReference type="RuleBase" id="RU003832"/>
    </source>
</evidence>
<dbReference type="Gene3D" id="3.40.50.11660">
    <property type="entry name" value="Glycosyl transferase family 10, C-terminal domain"/>
    <property type="match status" value="1"/>
</dbReference>
<evidence type="ECO:0000256" key="5">
    <source>
        <dbReference type="ARBA" id="ARBA00022679"/>
    </source>
</evidence>
<dbReference type="GO" id="GO:0000139">
    <property type="term" value="C:Golgi membrane"/>
    <property type="evidence" value="ECO:0007669"/>
    <property type="project" value="UniProtKB-SubCell"/>
</dbReference>
<evidence type="ECO:0000259" key="8">
    <source>
        <dbReference type="Pfam" id="PF00852"/>
    </source>
</evidence>
<dbReference type="PANTHER" id="PTHR48438:SF1">
    <property type="entry name" value="ALPHA-(1,3)-FUCOSYLTRANSFERASE C-RELATED"/>
    <property type="match status" value="1"/>
</dbReference>
<evidence type="ECO:0000256" key="6">
    <source>
        <dbReference type="ARBA" id="ARBA00023034"/>
    </source>
</evidence>
<evidence type="ECO:0000256" key="2">
    <source>
        <dbReference type="ARBA" id="ARBA00004922"/>
    </source>
</evidence>
<dbReference type="SUPFAM" id="SSF53756">
    <property type="entry name" value="UDP-Glycosyltransferase/glycogen phosphorylase"/>
    <property type="match status" value="1"/>
</dbReference>
<dbReference type="EMBL" id="CAXKWB010025513">
    <property type="protein sequence ID" value="CAL4128334.1"/>
    <property type="molecule type" value="Genomic_DNA"/>
</dbReference>
<evidence type="ECO:0000313" key="9">
    <source>
        <dbReference type="EMBL" id="CAL4128334.1"/>
    </source>
</evidence>
<dbReference type="EC" id="2.4.1.-" evidence="7"/>
<reference evidence="9 10" key="1">
    <citation type="submission" date="2024-05" db="EMBL/GenBank/DDBJ databases">
        <authorList>
            <person name="Wallberg A."/>
        </authorList>
    </citation>
    <scope>NUCLEOTIDE SEQUENCE [LARGE SCALE GENOMIC DNA]</scope>
</reference>
<keyword evidence="7" id="KW-0812">Transmembrane</keyword>
<evidence type="ECO:0000256" key="3">
    <source>
        <dbReference type="ARBA" id="ARBA00008919"/>
    </source>
</evidence>
<dbReference type="InterPro" id="IPR055270">
    <property type="entry name" value="Glyco_tran_10_C"/>
</dbReference>
<dbReference type="InterPro" id="IPR001503">
    <property type="entry name" value="Glyco_trans_10"/>
</dbReference>
<evidence type="ECO:0000256" key="1">
    <source>
        <dbReference type="ARBA" id="ARBA00004323"/>
    </source>
</evidence>
<feature type="domain" description="Fucosyltransferase C-terminal" evidence="8">
    <location>
        <begin position="260"/>
        <end position="382"/>
    </location>
</feature>
<name>A0AAV2RJS4_MEGNR</name>
<dbReference type="GO" id="GO:0032580">
    <property type="term" value="C:Golgi cisterna membrane"/>
    <property type="evidence" value="ECO:0007669"/>
    <property type="project" value="UniProtKB-SubCell"/>
</dbReference>
<feature type="non-terminal residue" evidence="9">
    <location>
        <position position="414"/>
    </location>
</feature>
<dbReference type="PANTHER" id="PTHR48438">
    <property type="entry name" value="ALPHA-(1,3)-FUCOSYLTRANSFERASE C-RELATED"/>
    <property type="match status" value="1"/>
</dbReference>
<dbReference type="GO" id="GO:0008417">
    <property type="term" value="F:fucosyltransferase activity"/>
    <property type="evidence" value="ECO:0007669"/>
    <property type="project" value="InterPro"/>
</dbReference>